<reference evidence="1" key="1">
    <citation type="submission" date="2020-08" db="EMBL/GenBank/DDBJ databases">
        <title>Plant Genome Project.</title>
        <authorList>
            <person name="Zhang R.-G."/>
        </authorList>
    </citation>
    <scope>NUCLEOTIDE SEQUENCE</scope>
    <source>
        <strain evidence="1">WSP0</strain>
        <tissue evidence="1">Leaf</tissue>
    </source>
</reference>
<evidence type="ECO:0000313" key="2">
    <source>
        <dbReference type="Proteomes" id="UP000823749"/>
    </source>
</evidence>
<dbReference type="AlphaFoldDB" id="A0AAV6LKT2"/>
<protein>
    <submittedName>
        <fullName evidence="1">Uncharacterized protein</fullName>
    </submittedName>
</protein>
<dbReference type="EMBL" id="JACTNZ010000001">
    <property type="protein sequence ID" value="KAG5565738.1"/>
    <property type="molecule type" value="Genomic_DNA"/>
</dbReference>
<keyword evidence="2" id="KW-1185">Reference proteome</keyword>
<proteinExistence type="predicted"/>
<name>A0AAV6LKT2_9ERIC</name>
<comment type="caution">
    <text evidence="1">The sequence shown here is derived from an EMBL/GenBank/DDBJ whole genome shotgun (WGS) entry which is preliminary data.</text>
</comment>
<accession>A0AAV6LKT2</accession>
<evidence type="ECO:0000313" key="1">
    <source>
        <dbReference type="EMBL" id="KAG5565738.1"/>
    </source>
</evidence>
<sequence length="64" mass="7412">MKSVFPYVALKVIGLNDTAMDKFVVRVILSHLIGLQIQFMLFEDPGSHYELYSEQWLVGLLRLQ</sequence>
<gene>
    <name evidence="1" type="ORF">RHGRI_001604</name>
</gene>
<dbReference type="Proteomes" id="UP000823749">
    <property type="component" value="Chromosome 1"/>
</dbReference>
<organism evidence="1 2">
    <name type="scientific">Rhododendron griersonianum</name>
    <dbReference type="NCBI Taxonomy" id="479676"/>
    <lineage>
        <taxon>Eukaryota</taxon>
        <taxon>Viridiplantae</taxon>
        <taxon>Streptophyta</taxon>
        <taxon>Embryophyta</taxon>
        <taxon>Tracheophyta</taxon>
        <taxon>Spermatophyta</taxon>
        <taxon>Magnoliopsida</taxon>
        <taxon>eudicotyledons</taxon>
        <taxon>Gunneridae</taxon>
        <taxon>Pentapetalae</taxon>
        <taxon>asterids</taxon>
        <taxon>Ericales</taxon>
        <taxon>Ericaceae</taxon>
        <taxon>Ericoideae</taxon>
        <taxon>Rhodoreae</taxon>
        <taxon>Rhododendron</taxon>
    </lineage>
</organism>